<dbReference type="GO" id="GO:0062192">
    <property type="term" value="F:L-rhamnose mutarotase activity"/>
    <property type="evidence" value="ECO:0007669"/>
    <property type="project" value="UniProtKB-EC"/>
</dbReference>
<dbReference type="EMBL" id="QASA01000001">
    <property type="protein sequence ID" value="RDC65222.1"/>
    <property type="molecule type" value="Genomic_DNA"/>
</dbReference>
<keyword evidence="2" id="KW-1185">Reference proteome</keyword>
<dbReference type="Gene3D" id="3.30.70.100">
    <property type="match status" value="1"/>
</dbReference>
<dbReference type="InterPro" id="IPR011008">
    <property type="entry name" value="Dimeric_a/b-barrel"/>
</dbReference>
<dbReference type="Pfam" id="PF05336">
    <property type="entry name" value="rhaM"/>
    <property type="match status" value="1"/>
</dbReference>
<comment type="caution">
    <text evidence="1">The sequence shown here is derived from an EMBL/GenBank/DDBJ whole genome shotgun (WGS) entry which is preliminary data.</text>
</comment>
<protein>
    <submittedName>
        <fullName evidence="1">L-rhamnose mutarotase</fullName>
        <ecNumber evidence="1">5.1.3.32</ecNumber>
    </submittedName>
</protein>
<sequence length="117" mass="13787">MQRFCFALDLVDDPELIQEYENYHSPGNDWPEVTQNDRDAGITNLQIYRTGTRMFMIMDTDDDFTFEKKAALDATVPKVQDWEQLMWKYQVPLPWAKAGDKWILMDQIFQSGAKKTE</sequence>
<dbReference type="InterPro" id="IPR008000">
    <property type="entry name" value="Rham/fucose_mutarotase"/>
</dbReference>
<name>A0A369QLH7_9BACT</name>
<accession>A0A369QLH7</accession>
<dbReference type="RefSeq" id="WP_115374270.1">
    <property type="nucleotide sequence ID" value="NZ_QASA01000001.1"/>
</dbReference>
<organism evidence="1 2">
    <name type="scientific">Adhaeribacter pallidiroseus</name>
    <dbReference type="NCBI Taxonomy" id="2072847"/>
    <lineage>
        <taxon>Bacteria</taxon>
        <taxon>Pseudomonadati</taxon>
        <taxon>Bacteroidota</taxon>
        <taxon>Cytophagia</taxon>
        <taxon>Cytophagales</taxon>
        <taxon>Hymenobacteraceae</taxon>
        <taxon>Adhaeribacter</taxon>
    </lineage>
</organism>
<dbReference type="AlphaFoldDB" id="A0A369QLH7"/>
<dbReference type="InterPro" id="IPR052996">
    <property type="entry name" value="Carb_Metab_Mutarotase"/>
</dbReference>
<evidence type="ECO:0000313" key="2">
    <source>
        <dbReference type="Proteomes" id="UP000253919"/>
    </source>
</evidence>
<dbReference type="SUPFAM" id="SSF54909">
    <property type="entry name" value="Dimeric alpha+beta barrel"/>
    <property type="match status" value="1"/>
</dbReference>
<dbReference type="Proteomes" id="UP000253919">
    <property type="component" value="Unassembled WGS sequence"/>
</dbReference>
<evidence type="ECO:0000313" key="1">
    <source>
        <dbReference type="EMBL" id="RDC65222.1"/>
    </source>
</evidence>
<gene>
    <name evidence="1" type="ORF">AHMF7616_03852</name>
</gene>
<dbReference type="PANTHER" id="PTHR43239">
    <property type="entry name" value="UPF0734 PROTEIN DDB_G0273871/DDB_G0273177"/>
    <property type="match status" value="1"/>
</dbReference>
<dbReference type="EC" id="5.1.3.32" evidence="1"/>
<reference evidence="1 2" key="1">
    <citation type="submission" date="2018-04" db="EMBL/GenBank/DDBJ databases">
        <title>Adhaeribacter sp. HMF7616 genome sequencing and assembly.</title>
        <authorList>
            <person name="Kang H."/>
            <person name="Kang J."/>
            <person name="Cha I."/>
            <person name="Kim H."/>
            <person name="Joh K."/>
        </authorList>
    </citation>
    <scope>NUCLEOTIDE SEQUENCE [LARGE SCALE GENOMIC DNA]</scope>
    <source>
        <strain evidence="1 2">HMF7616</strain>
    </source>
</reference>
<proteinExistence type="predicted"/>
<keyword evidence="1" id="KW-0413">Isomerase</keyword>
<dbReference type="OrthoDB" id="1430580at2"/>
<dbReference type="PANTHER" id="PTHR43239:SF1">
    <property type="entry name" value="UPF0734 PROTEIN DDB_G0273871_DDB_G0273177"/>
    <property type="match status" value="1"/>
</dbReference>